<name>A0A846WFH5_9NOCA</name>
<evidence type="ECO:0000313" key="2">
    <source>
        <dbReference type="EMBL" id="NKX91426.1"/>
    </source>
</evidence>
<dbReference type="EMBL" id="JAAXOM010000011">
    <property type="protein sequence ID" value="NKX91426.1"/>
    <property type="molecule type" value="Genomic_DNA"/>
</dbReference>
<gene>
    <name evidence="2" type="ORF">HGA10_29520</name>
</gene>
<keyword evidence="3" id="KW-1185">Reference proteome</keyword>
<proteinExistence type="predicted"/>
<organism evidence="2 3">
    <name type="scientific">Nocardia coubleae</name>
    <dbReference type="NCBI Taxonomy" id="356147"/>
    <lineage>
        <taxon>Bacteria</taxon>
        <taxon>Bacillati</taxon>
        <taxon>Actinomycetota</taxon>
        <taxon>Actinomycetes</taxon>
        <taxon>Mycobacteriales</taxon>
        <taxon>Nocardiaceae</taxon>
        <taxon>Nocardia</taxon>
    </lineage>
</organism>
<sequence length="90" mass="9010">MMKEHNRMHTTTVRAALATAAVAAAITAGAGSASAAGLQLEPYNEQATPVATSPVGEEWTSTGTSTISSGVNAKITCILQNTFSALGAAC</sequence>
<evidence type="ECO:0000256" key="1">
    <source>
        <dbReference type="SAM" id="SignalP"/>
    </source>
</evidence>
<accession>A0A846WFH5</accession>
<dbReference type="Proteomes" id="UP000572007">
    <property type="component" value="Unassembled WGS sequence"/>
</dbReference>
<feature type="chain" id="PRO_5032784154" description="Ig-like domain-containing protein" evidence="1">
    <location>
        <begin position="36"/>
        <end position="90"/>
    </location>
</feature>
<keyword evidence="1" id="KW-0732">Signal</keyword>
<evidence type="ECO:0000313" key="3">
    <source>
        <dbReference type="Proteomes" id="UP000572007"/>
    </source>
</evidence>
<reference evidence="2 3" key="1">
    <citation type="submission" date="2020-04" db="EMBL/GenBank/DDBJ databases">
        <title>MicrobeNet Type strains.</title>
        <authorList>
            <person name="Nicholson A.C."/>
        </authorList>
    </citation>
    <scope>NUCLEOTIDE SEQUENCE [LARGE SCALE GENOMIC DNA]</scope>
    <source>
        <strain evidence="2 3">DSM 44960</strain>
    </source>
</reference>
<feature type="signal peptide" evidence="1">
    <location>
        <begin position="1"/>
        <end position="35"/>
    </location>
</feature>
<dbReference type="AlphaFoldDB" id="A0A846WFH5"/>
<protein>
    <recommendedName>
        <fullName evidence="4">Ig-like domain-containing protein</fullName>
    </recommendedName>
</protein>
<evidence type="ECO:0008006" key="4">
    <source>
        <dbReference type="Google" id="ProtNLM"/>
    </source>
</evidence>
<comment type="caution">
    <text evidence="2">The sequence shown here is derived from an EMBL/GenBank/DDBJ whole genome shotgun (WGS) entry which is preliminary data.</text>
</comment>